<protein>
    <submittedName>
        <fullName evidence="1">Uncharacterized protein</fullName>
    </submittedName>
</protein>
<sequence length="94" mass="10512">MVVNLSLIRACSDAFALGSIFFSGDVLPTLVVEVARHFMYIETQNNGPCYILYTPNVNGWKEDFIVPTTRGSSMIRTIHVREIFSLSQTVVAIE</sequence>
<evidence type="ECO:0000313" key="1">
    <source>
        <dbReference type="EMBL" id="CAJ1861647.1"/>
    </source>
</evidence>
<dbReference type="Gramene" id="rna-AYBTSS11_LOCUS2187">
    <property type="protein sequence ID" value="CAJ1861647.1"/>
    <property type="gene ID" value="gene-AYBTSS11_LOCUS2187"/>
</dbReference>
<reference evidence="1" key="1">
    <citation type="submission" date="2023-10" db="EMBL/GenBank/DDBJ databases">
        <authorList>
            <person name="Domelevo Entfellner J.-B."/>
        </authorList>
    </citation>
    <scope>NUCLEOTIDE SEQUENCE</scope>
</reference>
<dbReference type="AlphaFoldDB" id="A0AA86S2H9"/>
<dbReference type="Proteomes" id="UP001189624">
    <property type="component" value="Chromosome 1"/>
</dbReference>
<dbReference type="EMBL" id="OY731398">
    <property type="protein sequence ID" value="CAJ1861647.1"/>
    <property type="molecule type" value="Genomic_DNA"/>
</dbReference>
<evidence type="ECO:0000313" key="2">
    <source>
        <dbReference type="Proteomes" id="UP001189624"/>
    </source>
</evidence>
<proteinExistence type="predicted"/>
<keyword evidence="2" id="KW-1185">Reference proteome</keyword>
<accession>A0AA86S2H9</accession>
<gene>
    <name evidence="1" type="ORF">AYBTSS11_LOCUS2187</name>
</gene>
<organism evidence="1 2">
    <name type="scientific">Sphenostylis stenocarpa</name>
    <dbReference type="NCBI Taxonomy" id="92480"/>
    <lineage>
        <taxon>Eukaryota</taxon>
        <taxon>Viridiplantae</taxon>
        <taxon>Streptophyta</taxon>
        <taxon>Embryophyta</taxon>
        <taxon>Tracheophyta</taxon>
        <taxon>Spermatophyta</taxon>
        <taxon>Magnoliopsida</taxon>
        <taxon>eudicotyledons</taxon>
        <taxon>Gunneridae</taxon>
        <taxon>Pentapetalae</taxon>
        <taxon>rosids</taxon>
        <taxon>fabids</taxon>
        <taxon>Fabales</taxon>
        <taxon>Fabaceae</taxon>
        <taxon>Papilionoideae</taxon>
        <taxon>50 kb inversion clade</taxon>
        <taxon>NPAAA clade</taxon>
        <taxon>indigoferoid/millettioid clade</taxon>
        <taxon>Phaseoleae</taxon>
        <taxon>Sphenostylis</taxon>
    </lineage>
</organism>
<name>A0AA86S2H9_9FABA</name>